<proteinExistence type="predicted"/>
<evidence type="ECO:0000313" key="2">
    <source>
        <dbReference type="Proteomes" id="UP000185783"/>
    </source>
</evidence>
<keyword evidence="2" id="KW-1185">Reference proteome</keyword>
<accession>A0A1U7JKD5</accession>
<dbReference type="Proteomes" id="UP000185783">
    <property type="component" value="Unassembled WGS sequence"/>
</dbReference>
<protein>
    <submittedName>
        <fullName evidence="1">Uncharacterized protein</fullName>
    </submittedName>
</protein>
<dbReference type="AlphaFoldDB" id="A0A1U7JKD5"/>
<organism evidence="1 2">
    <name type="scientific">Pseudovibrio exalbescens</name>
    <dbReference type="NCBI Taxonomy" id="197461"/>
    <lineage>
        <taxon>Bacteria</taxon>
        <taxon>Pseudomonadati</taxon>
        <taxon>Pseudomonadota</taxon>
        <taxon>Alphaproteobacteria</taxon>
        <taxon>Hyphomicrobiales</taxon>
        <taxon>Stappiaceae</taxon>
        <taxon>Pseudovibrio</taxon>
    </lineage>
</organism>
<sequence length="60" mass="6890">MVKESSGTTTAGSRKRTETLQQLIHKQSGLWCTQARKQLLQIYHQNCDLEHTKIQGFAIF</sequence>
<comment type="caution">
    <text evidence="1">The sequence shown here is derived from an EMBL/GenBank/DDBJ whole genome shotgun (WGS) entry which is preliminary data.</text>
</comment>
<evidence type="ECO:0000313" key="1">
    <source>
        <dbReference type="EMBL" id="OKL45203.1"/>
    </source>
</evidence>
<dbReference type="STRING" id="197461.A3843_02325"/>
<dbReference type="EMBL" id="LVVZ01000005">
    <property type="protein sequence ID" value="OKL45203.1"/>
    <property type="molecule type" value="Genomic_DNA"/>
</dbReference>
<reference evidence="1 2" key="1">
    <citation type="submission" date="2016-03" db="EMBL/GenBank/DDBJ databases">
        <title>Genome sequence of Nesiotobacter sp. nov., a moderately halophilic alphaproteobacterium isolated from the Yellow Sea, China.</title>
        <authorList>
            <person name="Zhang G."/>
            <person name="Zhang R."/>
        </authorList>
    </citation>
    <scope>NUCLEOTIDE SEQUENCE [LARGE SCALE GENOMIC DNA]</scope>
    <source>
        <strain evidence="1 2">WB1-6</strain>
    </source>
</reference>
<name>A0A1U7JKD5_9HYPH</name>
<gene>
    <name evidence="1" type="ORF">A3843_02325</name>
</gene>